<dbReference type="SUPFAM" id="SSF52540">
    <property type="entry name" value="P-loop containing nucleoside triphosphate hydrolases"/>
    <property type="match status" value="1"/>
</dbReference>
<dbReference type="GO" id="GO:0003677">
    <property type="term" value="F:DNA binding"/>
    <property type="evidence" value="ECO:0007669"/>
    <property type="project" value="UniProtKB-UniRule"/>
</dbReference>
<sequence length="1026" mass="108717">MRFGVLGPLAVWTADGATVPIPGTKVRALLAALLAREGQPASADRLVDDIWGDAPPGNPAAALAVKVSQLRRALDDAEPGARALVESGPAGYLLRTRAVDAVEFDQLLTRAGDDGSPAGRAALLDDALALWRGDAYAGFRDAEFARADVLRLDERRLSALDDRAEAHLALGRHSTVAGELADLVARQPLRERTRALRMVALYRSGRQAEALDSYADLRHQLAEQLGLDPSPELAALHQAILTQDPSLDRPPPEKAGTRPPTSNLPAALGDLFGRDEAVAELTALLGKHRLLSLTGTGGVGKTRLAVEVACAARPTFPDGAWLVELAGVEGGADEVADTVMGTLGLRDATGTDPLLAALRARKMLLVLDNCEHLVEPVAELTARLLRAAPELTVLATSRESLGLVGEVVWPVPPLALPDAVELFVARAAAAARGFEPDPEQVALLCQRLDGIPLALELAATRVRGLGLDRLVAGLDDRFRLLAAGQRGAPARQQTLLATIDWSWRLLTAPERIALRRLAVHADGCTLDAAEAVCAVGDVVRADVPELLARLVDRSLVVRTAGPPRYRLLESVSAFCLDQLRDAGDLAATRQRHRRYYTALAERAETRLRGPDQAHWLRVLDAESANLRAAFDPAHDPALATRLVEALAWYWFLRGRLGEARRSLQAAPASPRATAWLTAFAFLLGDVADWPSRHAAAIAGLDDPTRAEWFLAYAEIDLGDVAATETLVASLLTRFTAEGDQWGTAATLTLAAKLAHIRGDAAALGRDADRSAAMFRELGDRWGLLQATEWLAAHAALTGDHAAAESLHTEGLEVARELSLWADVSGRLGWLGWLAMEQGDYVAARERCTEALALAEEQGAPLLAVFATMGLAFAARRAGDLDAAANHLGWLLETAGRNDAESGQALYLPSVLVELGYVAIERGDAATAWRHHLDALAAARTLGATRDVALALSGLAAVAAADGRFIEAAQLLGTAAATREPTGTPHGPAELADLARTEAAARGALGPAFDAAYAAGSAADPDVIARR</sequence>
<dbReference type="Pfam" id="PF00486">
    <property type="entry name" value="Trans_reg_C"/>
    <property type="match status" value="1"/>
</dbReference>
<dbReference type="InterPro" id="IPR011990">
    <property type="entry name" value="TPR-like_helical_dom_sf"/>
</dbReference>
<gene>
    <name evidence="6" type="ORF">DFJ67_7457</name>
</gene>
<dbReference type="CDD" id="cd15831">
    <property type="entry name" value="BTAD"/>
    <property type="match status" value="1"/>
</dbReference>
<comment type="similarity">
    <text evidence="1">Belongs to the AfsR/DnrI/RedD regulatory family.</text>
</comment>
<dbReference type="PROSITE" id="PS51755">
    <property type="entry name" value="OMPR_PHOB"/>
    <property type="match status" value="1"/>
</dbReference>
<name>A0A3D9ZYW2_9ACTN</name>
<dbReference type="AlphaFoldDB" id="A0A3D9ZYW2"/>
<organism evidence="6 7">
    <name type="scientific">Asanoa ferruginea</name>
    <dbReference type="NCBI Taxonomy" id="53367"/>
    <lineage>
        <taxon>Bacteria</taxon>
        <taxon>Bacillati</taxon>
        <taxon>Actinomycetota</taxon>
        <taxon>Actinomycetes</taxon>
        <taxon>Micromonosporales</taxon>
        <taxon>Micromonosporaceae</taxon>
        <taxon>Asanoa</taxon>
    </lineage>
</organism>
<evidence type="ECO:0000256" key="2">
    <source>
        <dbReference type="ARBA" id="ARBA00023125"/>
    </source>
</evidence>
<dbReference type="PANTHER" id="PTHR47691">
    <property type="entry name" value="REGULATOR-RELATED"/>
    <property type="match status" value="1"/>
</dbReference>
<feature type="DNA-binding region" description="OmpR/PhoB-type" evidence="3">
    <location>
        <begin position="1"/>
        <end position="96"/>
    </location>
</feature>
<dbReference type="SMART" id="SM00862">
    <property type="entry name" value="Trans_reg_C"/>
    <property type="match status" value="1"/>
</dbReference>
<dbReference type="OrthoDB" id="33864at2"/>
<evidence type="ECO:0000313" key="6">
    <source>
        <dbReference type="EMBL" id="REG01374.1"/>
    </source>
</evidence>
<dbReference type="PANTHER" id="PTHR47691:SF3">
    <property type="entry name" value="HTH-TYPE TRANSCRIPTIONAL REGULATOR RV0890C-RELATED"/>
    <property type="match status" value="1"/>
</dbReference>
<feature type="compositionally biased region" description="Basic and acidic residues" evidence="4">
    <location>
        <begin position="246"/>
        <end position="256"/>
    </location>
</feature>
<dbReference type="InterPro" id="IPR005158">
    <property type="entry name" value="BTAD"/>
</dbReference>
<dbReference type="Gene3D" id="1.10.10.10">
    <property type="entry name" value="Winged helix-like DNA-binding domain superfamily/Winged helix DNA-binding domain"/>
    <property type="match status" value="1"/>
</dbReference>
<dbReference type="InterPro" id="IPR001867">
    <property type="entry name" value="OmpR/PhoB-type_DNA-bd"/>
</dbReference>
<evidence type="ECO:0000256" key="4">
    <source>
        <dbReference type="SAM" id="MobiDB-lite"/>
    </source>
</evidence>
<dbReference type="GO" id="GO:0000160">
    <property type="term" value="P:phosphorelay signal transduction system"/>
    <property type="evidence" value="ECO:0007669"/>
    <property type="project" value="InterPro"/>
</dbReference>
<dbReference type="SMART" id="SM01043">
    <property type="entry name" value="BTAD"/>
    <property type="match status" value="1"/>
</dbReference>
<dbReference type="InterPro" id="IPR036388">
    <property type="entry name" value="WH-like_DNA-bd_sf"/>
</dbReference>
<dbReference type="Proteomes" id="UP000256913">
    <property type="component" value="Unassembled WGS sequence"/>
</dbReference>
<dbReference type="Pfam" id="PF03704">
    <property type="entry name" value="BTAD"/>
    <property type="match status" value="1"/>
</dbReference>
<protein>
    <submittedName>
        <fullName evidence="6">Putative ATPase</fullName>
    </submittedName>
</protein>
<dbReference type="Pfam" id="PF25872">
    <property type="entry name" value="HTH_77"/>
    <property type="match status" value="1"/>
</dbReference>
<dbReference type="RefSeq" id="WP_116073588.1">
    <property type="nucleotide sequence ID" value="NZ_BONB01000012.1"/>
</dbReference>
<dbReference type="GO" id="GO:0006355">
    <property type="term" value="P:regulation of DNA-templated transcription"/>
    <property type="evidence" value="ECO:0007669"/>
    <property type="project" value="InterPro"/>
</dbReference>
<accession>A0A3D9ZYW2</accession>
<evidence type="ECO:0000259" key="5">
    <source>
        <dbReference type="PROSITE" id="PS51755"/>
    </source>
</evidence>
<keyword evidence="7" id="KW-1185">Reference proteome</keyword>
<feature type="domain" description="OmpR/PhoB-type" evidence="5">
    <location>
        <begin position="1"/>
        <end position="96"/>
    </location>
</feature>
<dbReference type="PRINTS" id="PR00364">
    <property type="entry name" value="DISEASERSIST"/>
</dbReference>
<dbReference type="Gene3D" id="1.25.40.10">
    <property type="entry name" value="Tetratricopeptide repeat domain"/>
    <property type="match status" value="2"/>
</dbReference>
<evidence type="ECO:0000256" key="3">
    <source>
        <dbReference type="PROSITE-ProRule" id="PRU01091"/>
    </source>
</evidence>
<evidence type="ECO:0000313" key="7">
    <source>
        <dbReference type="Proteomes" id="UP000256913"/>
    </source>
</evidence>
<dbReference type="SUPFAM" id="SSF48452">
    <property type="entry name" value="TPR-like"/>
    <property type="match status" value="2"/>
</dbReference>
<comment type="caution">
    <text evidence="6">The sequence shown here is derived from an EMBL/GenBank/DDBJ whole genome shotgun (WGS) entry which is preliminary data.</text>
</comment>
<reference evidence="6 7" key="1">
    <citation type="submission" date="2018-08" db="EMBL/GenBank/DDBJ databases">
        <title>Sequencing the genomes of 1000 actinobacteria strains.</title>
        <authorList>
            <person name="Klenk H.-P."/>
        </authorList>
    </citation>
    <scope>NUCLEOTIDE SEQUENCE [LARGE SCALE GENOMIC DNA]</scope>
    <source>
        <strain evidence="6 7">DSM 44099</strain>
    </source>
</reference>
<proteinExistence type="inferred from homology"/>
<dbReference type="EMBL" id="QUMQ01000001">
    <property type="protein sequence ID" value="REG01374.1"/>
    <property type="molecule type" value="Genomic_DNA"/>
</dbReference>
<dbReference type="InterPro" id="IPR016032">
    <property type="entry name" value="Sig_transdc_resp-reg_C-effctor"/>
</dbReference>
<dbReference type="Gene3D" id="3.40.50.300">
    <property type="entry name" value="P-loop containing nucleotide triphosphate hydrolases"/>
    <property type="match status" value="1"/>
</dbReference>
<dbReference type="InterPro" id="IPR027417">
    <property type="entry name" value="P-loop_NTPase"/>
</dbReference>
<dbReference type="InterPro" id="IPR058852">
    <property type="entry name" value="HTH_77"/>
</dbReference>
<dbReference type="SUPFAM" id="SSF46894">
    <property type="entry name" value="C-terminal effector domain of the bipartite response regulators"/>
    <property type="match status" value="1"/>
</dbReference>
<feature type="region of interest" description="Disordered" evidence="4">
    <location>
        <begin position="242"/>
        <end position="263"/>
    </location>
</feature>
<keyword evidence="2 3" id="KW-0238">DNA-binding</keyword>
<evidence type="ECO:0000256" key="1">
    <source>
        <dbReference type="ARBA" id="ARBA00005820"/>
    </source>
</evidence>